<feature type="non-terminal residue" evidence="1">
    <location>
        <position position="1"/>
    </location>
</feature>
<proteinExistence type="predicted"/>
<dbReference type="EMBL" id="CAJVQB010049515">
    <property type="protein sequence ID" value="CAG8834512.1"/>
    <property type="molecule type" value="Genomic_DNA"/>
</dbReference>
<evidence type="ECO:0000313" key="1">
    <source>
        <dbReference type="EMBL" id="CAG8834512.1"/>
    </source>
</evidence>
<comment type="caution">
    <text evidence="1">The sequence shown here is derived from an EMBL/GenBank/DDBJ whole genome shotgun (WGS) entry which is preliminary data.</text>
</comment>
<name>A0ABN7WKL9_GIGMA</name>
<dbReference type="Proteomes" id="UP000789901">
    <property type="component" value="Unassembled WGS sequence"/>
</dbReference>
<protein>
    <submittedName>
        <fullName evidence="1">44763_t:CDS:1</fullName>
    </submittedName>
</protein>
<organism evidence="1 2">
    <name type="scientific">Gigaspora margarita</name>
    <dbReference type="NCBI Taxonomy" id="4874"/>
    <lineage>
        <taxon>Eukaryota</taxon>
        <taxon>Fungi</taxon>
        <taxon>Fungi incertae sedis</taxon>
        <taxon>Mucoromycota</taxon>
        <taxon>Glomeromycotina</taxon>
        <taxon>Glomeromycetes</taxon>
        <taxon>Diversisporales</taxon>
        <taxon>Gigasporaceae</taxon>
        <taxon>Gigaspora</taxon>
    </lineage>
</organism>
<gene>
    <name evidence="1" type="ORF">GMARGA_LOCUS32096</name>
</gene>
<sequence>KDLKDIMNEIRYKPGPDEDEISFYLNRYIELLKYAQLYELNDLALSVQHKIIQDRLVLLQNIVEI</sequence>
<reference evidence="1 2" key="1">
    <citation type="submission" date="2021-06" db="EMBL/GenBank/DDBJ databases">
        <authorList>
            <person name="Kallberg Y."/>
            <person name="Tangrot J."/>
            <person name="Rosling A."/>
        </authorList>
    </citation>
    <scope>NUCLEOTIDE SEQUENCE [LARGE SCALE GENOMIC DNA]</scope>
    <source>
        <strain evidence="1 2">120-4 pot B 10/14</strain>
    </source>
</reference>
<accession>A0ABN7WKL9</accession>
<keyword evidence="2" id="KW-1185">Reference proteome</keyword>
<evidence type="ECO:0000313" key="2">
    <source>
        <dbReference type="Proteomes" id="UP000789901"/>
    </source>
</evidence>